<evidence type="ECO:0000313" key="3">
    <source>
        <dbReference type="Proteomes" id="UP000070529"/>
    </source>
</evidence>
<keyword evidence="3" id="KW-1185">Reference proteome</keyword>
<dbReference type="AlphaFoldDB" id="A0A135I9C9"/>
<dbReference type="InterPro" id="IPR003018">
    <property type="entry name" value="GAF"/>
</dbReference>
<dbReference type="Pfam" id="PF00990">
    <property type="entry name" value="GGDEF"/>
    <property type="match status" value="1"/>
</dbReference>
<dbReference type="PANTHER" id="PTHR43102:SF2">
    <property type="entry name" value="GAF DOMAIN-CONTAINING PROTEIN"/>
    <property type="match status" value="1"/>
</dbReference>
<dbReference type="InterPro" id="IPR043128">
    <property type="entry name" value="Rev_trsase/Diguanyl_cyclase"/>
</dbReference>
<dbReference type="SUPFAM" id="SSF55073">
    <property type="entry name" value="Nucleotide cyclase"/>
    <property type="match status" value="1"/>
</dbReference>
<feature type="domain" description="GGDEF" evidence="1">
    <location>
        <begin position="194"/>
        <end position="311"/>
    </location>
</feature>
<dbReference type="Proteomes" id="UP000070529">
    <property type="component" value="Unassembled WGS sequence"/>
</dbReference>
<dbReference type="SMART" id="SM00267">
    <property type="entry name" value="GGDEF"/>
    <property type="match status" value="1"/>
</dbReference>
<dbReference type="Pfam" id="PF01590">
    <property type="entry name" value="GAF"/>
    <property type="match status" value="1"/>
</dbReference>
<dbReference type="InterPro" id="IPR000160">
    <property type="entry name" value="GGDEF_dom"/>
</dbReference>
<dbReference type="EMBL" id="LNTY01000030">
    <property type="protein sequence ID" value="KXF82037.1"/>
    <property type="molecule type" value="Genomic_DNA"/>
</dbReference>
<dbReference type="Gene3D" id="3.30.70.270">
    <property type="match status" value="1"/>
</dbReference>
<dbReference type="InterPro" id="IPR029016">
    <property type="entry name" value="GAF-like_dom_sf"/>
</dbReference>
<evidence type="ECO:0000313" key="2">
    <source>
        <dbReference type="EMBL" id="KXF82037.1"/>
    </source>
</evidence>
<protein>
    <recommendedName>
        <fullName evidence="1">GGDEF domain-containing protein</fullName>
    </recommendedName>
</protein>
<dbReference type="PANTHER" id="PTHR43102">
    <property type="entry name" value="SLR1143 PROTEIN"/>
    <property type="match status" value="1"/>
</dbReference>
<dbReference type="Gene3D" id="3.30.450.40">
    <property type="match status" value="1"/>
</dbReference>
<dbReference type="SMART" id="SM00065">
    <property type="entry name" value="GAF"/>
    <property type="match status" value="1"/>
</dbReference>
<evidence type="ECO:0000259" key="1">
    <source>
        <dbReference type="PROSITE" id="PS50887"/>
    </source>
</evidence>
<name>A0A135I9C9_9GAMM</name>
<reference evidence="2 3" key="1">
    <citation type="submission" date="2015-11" db="EMBL/GenBank/DDBJ databases">
        <title>Genomic Taxonomy of the Vibrionaceae.</title>
        <authorList>
            <person name="Gomez-Gil B."/>
            <person name="Enciso-Ibarra J."/>
        </authorList>
    </citation>
    <scope>NUCLEOTIDE SEQUENCE [LARGE SCALE GENOMIC DNA]</scope>
    <source>
        <strain evidence="2 3">CAIM 912</strain>
    </source>
</reference>
<gene>
    <name evidence="2" type="ORF">ATN88_19675</name>
</gene>
<dbReference type="RefSeq" id="WP_067414707.1">
    <property type="nucleotide sequence ID" value="NZ_LNTY01000030.1"/>
</dbReference>
<organism evidence="2 3">
    <name type="scientific">Enterovibrio coralii</name>
    <dbReference type="NCBI Taxonomy" id="294935"/>
    <lineage>
        <taxon>Bacteria</taxon>
        <taxon>Pseudomonadati</taxon>
        <taxon>Pseudomonadota</taxon>
        <taxon>Gammaproteobacteria</taxon>
        <taxon>Vibrionales</taxon>
        <taxon>Vibrionaceae</taxon>
        <taxon>Enterovibrio</taxon>
    </lineage>
</organism>
<dbReference type="OrthoDB" id="9812358at2"/>
<dbReference type="SUPFAM" id="SSF55781">
    <property type="entry name" value="GAF domain-like"/>
    <property type="match status" value="1"/>
</dbReference>
<sequence length="311" mass="34579">MKTPAPHKDESQRLVTLQLFGLLDTLPEERFDRITRMAKRLFNVEMSLVSLVDSGRQWFKSAQGLDAKETPRDISFCGHAILGDEPFIVSDASTDARFSDNPLVQGHPNIRFYAGCPIKAPNGLPLGTLCVIDDKPRDVTDEDLEALIDLGQLVENEIAMAESQSIDAISGISNRNGFIELAQQTLQVCQRSNLNASLLCLTLTSLQTDSALREKQLYGFARVLENAFRESDIFAHLADGKFVILLSNANKKQVSEVMCRFDNEVTSFNAQHADELEIEYFFGVVPYEPTLHASIHSLMAEAEDLMQQIGA</sequence>
<dbReference type="PROSITE" id="PS50887">
    <property type="entry name" value="GGDEF"/>
    <property type="match status" value="1"/>
</dbReference>
<dbReference type="STRING" id="294935.ATN88_19675"/>
<dbReference type="InterPro" id="IPR029787">
    <property type="entry name" value="Nucleotide_cyclase"/>
</dbReference>
<proteinExistence type="predicted"/>
<comment type="caution">
    <text evidence="2">The sequence shown here is derived from an EMBL/GenBank/DDBJ whole genome shotgun (WGS) entry which is preliminary data.</text>
</comment>
<accession>A0A135I9C9</accession>